<keyword evidence="6 10" id="KW-0269">Exonuclease</keyword>
<reference evidence="13 14" key="1">
    <citation type="submission" date="2021-01" db="EMBL/GenBank/DDBJ databases">
        <title>Genomics of switchgrass bacterial isolates.</title>
        <authorList>
            <person name="Shade A."/>
        </authorList>
    </citation>
    <scope>NUCLEOTIDE SEQUENCE [LARGE SCALE GENOMIC DNA]</scope>
    <source>
        <strain evidence="13 14">PvP111</strain>
    </source>
</reference>
<name>A0ABS2KUU2_9NOCA</name>
<evidence type="ECO:0000313" key="13">
    <source>
        <dbReference type="EMBL" id="MBM7415714.1"/>
    </source>
</evidence>
<dbReference type="PIRSF" id="PIRSF000980">
    <property type="entry name" value="RecC"/>
    <property type="match status" value="1"/>
</dbReference>
<keyword evidence="8 10" id="KW-0238">DNA-binding</keyword>
<dbReference type="InterPro" id="IPR006697">
    <property type="entry name" value="RecC"/>
</dbReference>
<comment type="miscellaneous">
    <text evidence="10">In the RecBCD complex, RecB has a slow 3'-5' helicase, an exonuclease activity and loads RecA onto ssDNA, RecD has a fast 5'-3' helicase activity, while RecC stimulates the ATPase and processivity of the RecB helicase and contributes to recognition of the Chi site.</text>
</comment>
<evidence type="ECO:0000313" key="14">
    <source>
        <dbReference type="Proteomes" id="UP000703038"/>
    </source>
</evidence>
<evidence type="ECO:0000256" key="7">
    <source>
        <dbReference type="ARBA" id="ARBA00022840"/>
    </source>
</evidence>
<comment type="caution">
    <text evidence="13">The sequence shown here is derived from an EMBL/GenBank/DDBJ whole genome shotgun (WGS) entry which is preliminary data.</text>
</comment>
<accession>A0ABS2KUU2</accession>
<dbReference type="InterPro" id="IPR013986">
    <property type="entry name" value="DExx_box_DNA_helicase_dom_sf"/>
</dbReference>
<keyword evidence="4 10" id="KW-0378">Hydrolase</keyword>
<dbReference type="Proteomes" id="UP000703038">
    <property type="component" value="Unassembled WGS sequence"/>
</dbReference>
<evidence type="ECO:0000256" key="6">
    <source>
        <dbReference type="ARBA" id="ARBA00022839"/>
    </source>
</evidence>
<comment type="subunit">
    <text evidence="10">Heterotrimer of RecB, RecC and RecD. All subunits contribute to DNA-binding.</text>
</comment>
<keyword evidence="5 10" id="KW-0347">Helicase</keyword>
<evidence type="ECO:0000256" key="1">
    <source>
        <dbReference type="ARBA" id="ARBA00022722"/>
    </source>
</evidence>
<dbReference type="RefSeq" id="WP_204868703.1">
    <property type="nucleotide sequence ID" value="NZ_JAFBBK010000001.1"/>
</dbReference>
<dbReference type="InterPro" id="IPR027417">
    <property type="entry name" value="P-loop_NTPase"/>
</dbReference>
<dbReference type="Gene3D" id="3.40.50.10930">
    <property type="match status" value="1"/>
</dbReference>
<evidence type="ECO:0000256" key="3">
    <source>
        <dbReference type="ARBA" id="ARBA00022763"/>
    </source>
</evidence>
<feature type="domain" description="RecC C-terminal" evidence="12">
    <location>
        <begin position="804"/>
        <end position="1028"/>
    </location>
</feature>
<evidence type="ECO:0000259" key="12">
    <source>
        <dbReference type="Pfam" id="PF17946"/>
    </source>
</evidence>
<dbReference type="SUPFAM" id="SSF52540">
    <property type="entry name" value="P-loop containing nucleoside triphosphate hydrolases"/>
    <property type="match status" value="2"/>
</dbReference>
<keyword evidence="3 10" id="KW-0227">DNA damage</keyword>
<comment type="function">
    <text evidence="10">A helicase/nuclease that prepares dsDNA breaks (DSB) for recombinational DNA repair. Binds to DSBs and unwinds DNA via a highly rapid and processive ATP-dependent bidirectional helicase activity. Unwinds dsDNA until it encounters a Chi (crossover hotspot instigator) sequence from the 3' direction. Cuts ssDNA a few nucleotides 3' to the Chi site. The properties and activities of the enzyme are changed at Chi. The Chi-altered holoenzyme produces a long 3'-ssDNA overhang and facilitates RecA-binding to the ssDNA for homologous DNA recombination and repair. Holoenzyme degrades any linearized DNA that is unable to undergo homologous recombination. In the holoenzyme this subunit recognizes the wild-type Chi sequence, and when added to isolated RecB increases its ATP-dependent helicase processivity.</text>
</comment>
<dbReference type="PANTHER" id="PTHR30591">
    <property type="entry name" value="RECBCD ENZYME SUBUNIT RECC"/>
    <property type="match status" value="1"/>
</dbReference>
<keyword evidence="2 10" id="KW-0547">Nucleotide-binding</keyword>
<dbReference type="GO" id="GO:0008854">
    <property type="term" value="F:exodeoxyribonuclease V activity"/>
    <property type="evidence" value="ECO:0007669"/>
    <property type="project" value="UniProtKB-EC"/>
</dbReference>
<sequence length="1111" mass="119311">MLELHRAERASTLATGLATLLAEPLADAFTADVVAVPAKGVERWLQQRLSLSLGAAGASDGIAANIDFPSPGRLVDDVLAVVTGVDADSDPWAAGPLLWTVLRVIDECSTEPWCSVLSRSIGGAAAAPDDHRRGRRWSTASHVSGLFRSYAAQRPSMIVDWAAGADTDGAGAPLAPDLLWQAELWRRVREHIGVPGPAERLDPVCDALAADGSMLDLPSRVSLFGATRLTTLQRRVLRAVADHRDVHLWLPHPSPISWAATSRRAGTGSVRRVDAPPVSTAGHPLLVSLGRDVRELQPLLEPTADADRHLADPERPDARPVEASTTVLRRMQDDIVADRAPAAPHVPGMDDSVQIHACHGPARQVDVLRDTLLHLFQDDPTLEPRDVLIMCPDVDTFAPLVRAAFGNEGAVGDPSAHPAHGLRVRLADRGLRRTNPVLDVIAAMIEMAGDRVTASQMLDLAASEAVRTRFRFSDDDLERLAEWTRVSGARWGIDSVQRELFGLGDFRQNTFTSAMDRLLLGAAADETTGDWLGLALPVDDVDGNDIDLAGRYAELVDRVSVVLRAMRGEHPVRTWRASLIRAIDLLTEVGPADVRHRVDALREVSAALEHGDDVTLQLADIRSMLRVRLAGRPTRSNFRTGELTVCTMVPMRSVPHRVVVLLGLDDDVFPRAGHLDGDDVLARGALIGERDIRSEDRQLLLDALMSAGDKLVLFHTGANPVSGAHEPPAIPLSEVIEVVAATAGVENNCAVTRHPLQPFDPSIFDGSAPAGFDSAALAGAVAASAPFVPRQPFLDGPLPARDSADVALAELVAFVQSPVTAFVRQRLKVGLSGRDDDVVDSLAVELDALSAWDIGERMLSALLTGVKLADFRAAEWRRGTLPPFAQGARLLEQIENDVVPIADAAAEIHVGPPESVDVVVDLDGGRRLTGTVPGVHGTTVARTSYSRMAPKRRLEAWIHLLAVAAQSDSDGWTAVTTARGRSSRPVSRSTLTTPEDARAVLAELADLRDRGLREPLPLALKSGEAYATRVVRGSSEEMALAAAAQQFSDRFGDVTEPAVVLVHGSGVDFGQWTAIPPAADEAAWSADGTRFGVLARRVWQPLLTHESMEQR</sequence>
<dbReference type="Pfam" id="PF17946">
    <property type="entry name" value="RecC_C"/>
    <property type="match status" value="1"/>
</dbReference>
<evidence type="ECO:0000256" key="9">
    <source>
        <dbReference type="ARBA" id="ARBA00023204"/>
    </source>
</evidence>
<keyword evidence="9 10" id="KW-0234">DNA repair</keyword>
<evidence type="ECO:0000256" key="8">
    <source>
        <dbReference type="ARBA" id="ARBA00023125"/>
    </source>
</evidence>
<organism evidence="13 14">
    <name type="scientific">Rhodococcoides corynebacterioides</name>
    <dbReference type="NCBI Taxonomy" id="53972"/>
    <lineage>
        <taxon>Bacteria</taxon>
        <taxon>Bacillati</taxon>
        <taxon>Actinomycetota</taxon>
        <taxon>Actinomycetes</taxon>
        <taxon>Mycobacteriales</taxon>
        <taxon>Nocardiaceae</taxon>
        <taxon>Rhodococcoides</taxon>
    </lineage>
</organism>
<evidence type="ECO:0000256" key="11">
    <source>
        <dbReference type="SAM" id="MobiDB-lite"/>
    </source>
</evidence>
<dbReference type="EMBL" id="JAFBBK010000001">
    <property type="protein sequence ID" value="MBM7415714.1"/>
    <property type="molecule type" value="Genomic_DNA"/>
</dbReference>
<dbReference type="Gene3D" id="3.40.50.300">
    <property type="entry name" value="P-loop containing nucleotide triphosphate hydrolases"/>
    <property type="match status" value="2"/>
</dbReference>
<dbReference type="Gene3D" id="1.10.10.160">
    <property type="match status" value="1"/>
</dbReference>
<proteinExistence type="inferred from homology"/>
<keyword evidence="7 10" id="KW-0067">ATP-binding</keyword>
<dbReference type="HAMAP" id="MF_01486">
    <property type="entry name" value="RecC"/>
    <property type="match status" value="1"/>
</dbReference>
<feature type="region of interest" description="Disordered" evidence="11">
    <location>
        <begin position="302"/>
        <end position="322"/>
    </location>
</feature>
<keyword evidence="1 10" id="KW-0540">Nuclease</keyword>
<protein>
    <recommendedName>
        <fullName evidence="10">RecBCD enzyme subunit RecC</fullName>
    </recommendedName>
    <alternativeName>
        <fullName evidence="10">Exonuclease V subunit RecC</fullName>
        <shortName evidence="10">ExoV subunit RecC</shortName>
    </alternativeName>
    <alternativeName>
        <fullName evidence="10">Helicase/nuclease RecBCD subunit RecC</fullName>
    </alternativeName>
</protein>
<dbReference type="PANTHER" id="PTHR30591:SF1">
    <property type="entry name" value="RECBCD ENZYME SUBUNIT RECC"/>
    <property type="match status" value="1"/>
</dbReference>
<gene>
    <name evidence="10" type="primary">recC</name>
    <name evidence="13" type="ORF">JOE42_002447</name>
</gene>
<dbReference type="InterPro" id="IPR041500">
    <property type="entry name" value="RecC_C"/>
</dbReference>
<evidence type="ECO:0000256" key="4">
    <source>
        <dbReference type="ARBA" id="ARBA00022801"/>
    </source>
</evidence>
<evidence type="ECO:0000256" key="5">
    <source>
        <dbReference type="ARBA" id="ARBA00022806"/>
    </source>
</evidence>
<dbReference type="SUPFAM" id="SSF52980">
    <property type="entry name" value="Restriction endonuclease-like"/>
    <property type="match status" value="1"/>
</dbReference>
<dbReference type="NCBIfam" id="TIGR01450">
    <property type="entry name" value="recC"/>
    <property type="match status" value="1"/>
</dbReference>
<comment type="similarity">
    <text evidence="10">Belongs to the RecC family.</text>
</comment>
<feature type="compositionally biased region" description="Basic and acidic residues" evidence="11">
    <location>
        <begin position="305"/>
        <end position="320"/>
    </location>
</feature>
<keyword evidence="14" id="KW-1185">Reference proteome</keyword>
<evidence type="ECO:0000256" key="2">
    <source>
        <dbReference type="ARBA" id="ARBA00022741"/>
    </source>
</evidence>
<dbReference type="InterPro" id="IPR011335">
    <property type="entry name" value="Restrct_endonuc-II-like"/>
</dbReference>
<evidence type="ECO:0000256" key="10">
    <source>
        <dbReference type="HAMAP-Rule" id="MF_01486"/>
    </source>
</evidence>
<dbReference type="Pfam" id="PF04257">
    <property type="entry name" value="Exonuc_V_gamma"/>
    <property type="match status" value="1"/>
</dbReference>